<organism evidence="2 3">
    <name type="scientific">Colwellia chukchiensis</name>
    <dbReference type="NCBI Taxonomy" id="641665"/>
    <lineage>
        <taxon>Bacteria</taxon>
        <taxon>Pseudomonadati</taxon>
        <taxon>Pseudomonadota</taxon>
        <taxon>Gammaproteobacteria</taxon>
        <taxon>Alteromonadales</taxon>
        <taxon>Colwelliaceae</taxon>
        <taxon>Colwellia</taxon>
    </lineage>
</organism>
<dbReference type="AlphaFoldDB" id="A0A1H7GBB3"/>
<gene>
    <name evidence="2" type="ORF">SAMN05216262_101145</name>
</gene>
<sequence>MDKKFILTSFAYAIAGLTLGIFMAATKNHGQLVTHTHILLIGFVMSFIYALCHKLWLDKINSRLAKLQYYLHQLGTLGVVIGLFLFYGNFVALEAVDPLLALSSITVLIALILMKVLFIQTLKK</sequence>
<evidence type="ECO:0000256" key="1">
    <source>
        <dbReference type="SAM" id="Phobius"/>
    </source>
</evidence>
<feature type="transmembrane region" description="Helical" evidence="1">
    <location>
        <begin position="5"/>
        <end position="25"/>
    </location>
</feature>
<accession>A0A1H7GBB3</accession>
<evidence type="ECO:0000313" key="3">
    <source>
        <dbReference type="Proteomes" id="UP000199297"/>
    </source>
</evidence>
<dbReference type="STRING" id="641665.GCA_002104455_00558"/>
<dbReference type="OrthoDB" id="9808748at2"/>
<keyword evidence="1" id="KW-1133">Transmembrane helix</keyword>
<feature type="transmembrane region" description="Helical" evidence="1">
    <location>
        <begin position="99"/>
        <end position="118"/>
    </location>
</feature>
<dbReference type="EMBL" id="FOBI01000001">
    <property type="protein sequence ID" value="SEK35411.1"/>
    <property type="molecule type" value="Genomic_DNA"/>
</dbReference>
<dbReference type="RefSeq" id="WP_085282984.1">
    <property type="nucleotide sequence ID" value="NZ_FOBI01000001.1"/>
</dbReference>
<feature type="transmembrane region" description="Helical" evidence="1">
    <location>
        <begin position="37"/>
        <end position="57"/>
    </location>
</feature>
<name>A0A1H7GBB3_9GAMM</name>
<keyword evidence="1" id="KW-0812">Transmembrane</keyword>
<keyword evidence="1" id="KW-0472">Membrane</keyword>
<keyword evidence="3" id="KW-1185">Reference proteome</keyword>
<protein>
    <submittedName>
        <fullName evidence="2">Putative solute:sodium symporter small subunit</fullName>
    </submittedName>
</protein>
<feature type="transmembrane region" description="Helical" evidence="1">
    <location>
        <begin position="69"/>
        <end position="87"/>
    </location>
</feature>
<reference evidence="3" key="1">
    <citation type="submission" date="2016-10" db="EMBL/GenBank/DDBJ databases">
        <authorList>
            <person name="Varghese N."/>
            <person name="Submissions S."/>
        </authorList>
    </citation>
    <scope>NUCLEOTIDE SEQUENCE [LARGE SCALE GENOMIC DNA]</scope>
    <source>
        <strain evidence="3">CGMCC 1.9127</strain>
    </source>
</reference>
<proteinExistence type="predicted"/>
<dbReference type="Proteomes" id="UP000199297">
    <property type="component" value="Unassembled WGS sequence"/>
</dbReference>
<evidence type="ECO:0000313" key="2">
    <source>
        <dbReference type="EMBL" id="SEK35411.1"/>
    </source>
</evidence>